<accession>D1NWS7</accession>
<comment type="caution">
    <text evidence="1">The sequence shown here is derived from an EMBL/GenBank/DDBJ whole genome shotgun (WGS) entry which is preliminary data.</text>
</comment>
<dbReference type="EMBL" id="ABXB03000006">
    <property type="protein sequence ID" value="EFA22136.1"/>
    <property type="molecule type" value="Genomic_DNA"/>
</dbReference>
<name>D1NWS7_9BIFI</name>
<dbReference type="AlphaFoldDB" id="D1NWS7"/>
<evidence type="ECO:0000313" key="2">
    <source>
        <dbReference type="Proteomes" id="UP000003656"/>
    </source>
</evidence>
<protein>
    <submittedName>
        <fullName evidence="1">Uncharacterized protein</fullName>
    </submittedName>
</protein>
<dbReference type="STRING" id="561180.BIFGAL_04333"/>
<proteinExistence type="predicted"/>
<organism evidence="1 2">
    <name type="scientific">Bifidobacterium gallicum DSM 20093 = LMG 11596</name>
    <dbReference type="NCBI Taxonomy" id="561180"/>
    <lineage>
        <taxon>Bacteria</taxon>
        <taxon>Bacillati</taxon>
        <taxon>Actinomycetota</taxon>
        <taxon>Actinomycetes</taxon>
        <taxon>Bifidobacteriales</taxon>
        <taxon>Bifidobacteriaceae</taxon>
        <taxon>Bifidobacterium</taxon>
    </lineage>
</organism>
<sequence length="39" mass="4219">MITCVLTVRLRQSGPLATRYVAFAALLTDGVFPHNTTIA</sequence>
<dbReference type="Proteomes" id="UP000003656">
    <property type="component" value="Unassembled WGS sequence"/>
</dbReference>
<reference evidence="1 2" key="1">
    <citation type="submission" date="2009-11" db="EMBL/GenBank/DDBJ databases">
        <authorList>
            <person name="Weinstock G."/>
            <person name="Sodergren E."/>
            <person name="Clifton S."/>
            <person name="Fulton L."/>
            <person name="Fulton B."/>
            <person name="Courtney L."/>
            <person name="Fronick C."/>
            <person name="Harrison M."/>
            <person name="Strong C."/>
            <person name="Farmer C."/>
            <person name="Delahaunty K."/>
            <person name="Markovic C."/>
            <person name="Hall O."/>
            <person name="Minx P."/>
            <person name="Tomlinson C."/>
            <person name="Mitreva M."/>
            <person name="Nelson J."/>
            <person name="Hou S."/>
            <person name="Wollam A."/>
            <person name="Pepin K.H."/>
            <person name="Johnson M."/>
            <person name="Bhonagiri V."/>
            <person name="Nash W.E."/>
            <person name="Warren W."/>
            <person name="Chinwalla A."/>
            <person name="Mardis E.R."/>
            <person name="Wilson R.K."/>
        </authorList>
    </citation>
    <scope>NUCLEOTIDE SEQUENCE [LARGE SCALE GENOMIC DNA]</scope>
    <source>
        <strain evidence="1 2">DSM 20093</strain>
    </source>
</reference>
<gene>
    <name evidence="1" type="ORF">BIFGAL_04333</name>
</gene>
<evidence type="ECO:0000313" key="1">
    <source>
        <dbReference type="EMBL" id="EFA22136.1"/>
    </source>
</evidence>